<dbReference type="NCBIfam" id="NF008165">
    <property type="entry name" value="PRK10917.1-3"/>
    <property type="match status" value="1"/>
</dbReference>
<dbReference type="InterPro" id="IPR033454">
    <property type="entry name" value="RecG_wedge"/>
</dbReference>
<dbReference type="CDD" id="cd04488">
    <property type="entry name" value="RecG_wedge_OBF"/>
    <property type="match status" value="1"/>
</dbReference>
<keyword evidence="11" id="KW-0413">Isomerase</keyword>
<dbReference type="GO" id="GO:0016787">
    <property type="term" value="F:hydrolase activity"/>
    <property type="evidence" value="ECO:0007669"/>
    <property type="project" value="UniProtKB-KW"/>
</dbReference>
<feature type="domain" description="Helicase ATP-binding" evidence="16">
    <location>
        <begin position="284"/>
        <end position="449"/>
    </location>
</feature>
<comment type="function">
    <text evidence="15">Plays a critical role in recombination and DNA repair. Helps process Holliday junction intermediates to mature products by catalyzing branch migration. Has replication fork regression activity, unwinds stalled or blocked replication forks to make a HJ that can be resolved. Has a DNA unwinding activity characteristic of a DNA helicase with 3'-5' polarity.</text>
</comment>
<dbReference type="PANTHER" id="PTHR47964:SF1">
    <property type="entry name" value="ATP-DEPENDENT DNA HELICASE HOMOLOG RECG, CHLOROPLASTIC"/>
    <property type="match status" value="1"/>
</dbReference>
<evidence type="ECO:0000313" key="18">
    <source>
        <dbReference type="EMBL" id="QQD25289.1"/>
    </source>
</evidence>
<accession>A0A9X7YQ47</accession>
<feature type="domain" description="Helicase C-terminal" evidence="17">
    <location>
        <begin position="488"/>
        <end position="634"/>
    </location>
</feature>
<comment type="similarity">
    <text evidence="1 15">Belongs to the helicase family. RecG subfamily.</text>
</comment>
<dbReference type="RefSeq" id="WP_228345356.1">
    <property type="nucleotide sequence ID" value="NZ_CP046056.1"/>
</dbReference>
<dbReference type="FunFam" id="3.40.50.300:FF:000391">
    <property type="entry name" value="ATP-dependent DNA helicase RecG"/>
    <property type="match status" value="1"/>
</dbReference>
<evidence type="ECO:0000256" key="10">
    <source>
        <dbReference type="ARBA" id="ARBA00023204"/>
    </source>
</evidence>
<keyword evidence="8" id="KW-0238">DNA-binding</keyword>
<comment type="catalytic activity">
    <reaction evidence="14 15">
        <text>ATP + H2O = ADP + phosphate + H(+)</text>
        <dbReference type="Rhea" id="RHEA:13065"/>
        <dbReference type="ChEBI" id="CHEBI:15377"/>
        <dbReference type="ChEBI" id="CHEBI:15378"/>
        <dbReference type="ChEBI" id="CHEBI:30616"/>
        <dbReference type="ChEBI" id="CHEBI:43474"/>
        <dbReference type="ChEBI" id="CHEBI:456216"/>
        <dbReference type="EC" id="5.6.2.4"/>
    </reaction>
</comment>
<dbReference type="EC" id="5.6.2.4" evidence="13 15"/>
<keyword evidence="10 15" id="KW-0234">DNA repair</keyword>
<evidence type="ECO:0000256" key="4">
    <source>
        <dbReference type="ARBA" id="ARBA00022763"/>
    </source>
</evidence>
<evidence type="ECO:0000256" key="12">
    <source>
        <dbReference type="ARBA" id="ARBA00034617"/>
    </source>
</evidence>
<keyword evidence="5 15" id="KW-0378">Hydrolase</keyword>
<dbReference type="NCBIfam" id="TIGR00643">
    <property type="entry name" value="recG"/>
    <property type="match status" value="1"/>
</dbReference>
<evidence type="ECO:0000256" key="3">
    <source>
        <dbReference type="ARBA" id="ARBA00022741"/>
    </source>
</evidence>
<dbReference type="GO" id="GO:0006281">
    <property type="term" value="P:DNA repair"/>
    <property type="evidence" value="ECO:0007669"/>
    <property type="project" value="UniProtKB-UniRule"/>
</dbReference>
<sequence>MAKVSRITELKGVGPKLAEQLEQKLQIRTLTDLFFHLPFRYEDRSRITPIGMVQPMRPAVIQGEVRGASVLFGKRRSLLVKVQDHTGLVNLRFYHFNAAQKNQFRTGAMVRCYGEPRRGASGLELYHPEYSIIDEGLDADLEPSLTPVYPATDGISQQRLRLLHEQALTLLAADQVELTDLLPPQWLQQWRLPTLKDALLFLHNPPRDTRLELMESGQHPAQRRLILEELLAHQLSLHKLRAQVQADAAPAIHSAKQLQQALLANLPFTPTNAQSRVVAEIEQDLQQPYPMLRLVQGDVGSGKTLVAALAACDALEAGHQVALMAPTEILAEQHFNNLSGWFNPLGVQVGWLAGKVKGKARTQALADIAAGSAQLVVGTHALFQDEVHFARLGLVIIDEQHRFGVHQRLALREKGAHRNLAPHQLIMTATPIPRTLAMSAYADLDTSVIDELPPGRSPITTVAISDQRRHEVIERVNRACARPEQGGENAQAYWVCTLIEESEALQCQAAENTAQELTAALPHLRVGLVHGRMKAAEKADVMARFKAHELDLLVATTVIEVGVDVPNASLMIIENPERLGLAQLHQLRGRVGRGAAKSHCVLLYKSPLSFTSKQRLQVLRDSQDGFYIAEQDLAIRGPGELLGTRQTGLQMLRVADLQRDGELLPQVRDMAQQLWTQHPHTVEPLIQRWLGDAERFASV</sequence>
<evidence type="ECO:0000256" key="8">
    <source>
        <dbReference type="ARBA" id="ARBA00023125"/>
    </source>
</evidence>
<reference evidence="18 19" key="1">
    <citation type="submission" date="2019-11" db="EMBL/GenBank/DDBJ databases">
        <title>Venatorbacter sp. nov. a predator of Campylobacter and other Gram-negative bacteria.</title>
        <authorList>
            <person name="Saeedi A."/>
            <person name="Cummings N.J."/>
            <person name="Connerton I.F."/>
            <person name="Connerton P.L."/>
        </authorList>
    </citation>
    <scope>NUCLEOTIDE SEQUENCE [LARGE SCALE GENOMIC DNA]</scope>
    <source>
        <strain evidence="18">XL5</strain>
    </source>
</reference>
<dbReference type="InterPro" id="IPR011545">
    <property type="entry name" value="DEAD/DEAH_box_helicase_dom"/>
</dbReference>
<gene>
    <name evidence="18" type="primary">recG</name>
    <name evidence="18" type="ORF">GJQ55_12740</name>
</gene>
<name>A0A9X7YQ47_9GAMM</name>
<dbReference type="NCBIfam" id="NF008166">
    <property type="entry name" value="PRK10917.1-4"/>
    <property type="match status" value="1"/>
</dbReference>
<dbReference type="GO" id="GO:0003677">
    <property type="term" value="F:DNA binding"/>
    <property type="evidence" value="ECO:0007669"/>
    <property type="project" value="UniProtKB-KW"/>
</dbReference>
<evidence type="ECO:0000256" key="13">
    <source>
        <dbReference type="ARBA" id="ARBA00034808"/>
    </source>
</evidence>
<evidence type="ECO:0000256" key="6">
    <source>
        <dbReference type="ARBA" id="ARBA00022806"/>
    </source>
</evidence>
<proteinExistence type="inferred from homology"/>
<keyword evidence="19" id="KW-1185">Reference proteome</keyword>
<dbReference type="CDD" id="cd17992">
    <property type="entry name" value="DEXHc_RecG"/>
    <property type="match status" value="1"/>
</dbReference>
<organism evidence="18 19">
    <name type="scientific">Venatoribacter cucullus</name>
    <dbReference type="NCBI Taxonomy" id="2661630"/>
    <lineage>
        <taxon>Bacteria</taxon>
        <taxon>Pseudomonadati</taxon>
        <taxon>Pseudomonadota</taxon>
        <taxon>Gammaproteobacteria</taxon>
        <taxon>Oceanospirillales</taxon>
        <taxon>Oceanospirillaceae</taxon>
        <taxon>Venatoribacter</taxon>
    </lineage>
</organism>
<dbReference type="Gene3D" id="2.40.50.140">
    <property type="entry name" value="Nucleic acid-binding proteins"/>
    <property type="match status" value="1"/>
</dbReference>
<evidence type="ECO:0000256" key="7">
    <source>
        <dbReference type="ARBA" id="ARBA00022840"/>
    </source>
</evidence>
<evidence type="ECO:0000259" key="16">
    <source>
        <dbReference type="PROSITE" id="PS51192"/>
    </source>
</evidence>
<dbReference type="GO" id="GO:0043138">
    <property type="term" value="F:3'-5' DNA helicase activity"/>
    <property type="evidence" value="ECO:0007669"/>
    <property type="project" value="UniProtKB-EC"/>
</dbReference>
<dbReference type="PANTHER" id="PTHR47964">
    <property type="entry name" value="ATP-DEPENDENT DNA HELICASE HOMOLOG RECG, CHLOROPLASTIC"/>
    <property type="match status" value="1"/>
</dbReference>
<dbReference type="InterPro" id="IPR001650">
    <property type="entry name" value="Helicase_C-like"/>
</dbReference>
<dbReference type="Pfam" id="PF17191">
    <property type="entry name" value="RecG_wedge"/>
    <property type="match status" value="1"/>
</dbReference>
<dbReference type="KEGG" id="vcw:GJQ55_12740"/>
<dbReference type="Pfam" id="PF19833">
    <property type="entry name" value="RecG_dom3_C"/>
    <property type="match status" value="1"/>
</dbReference>
<dbReference type="EMBL" id="CP046056">
    <property type="protein sequence ID" value="QQD25289.1"/>
    <property type="molecule type" value="Genomic_DNA"/>
</dbReference>
<dbReference type="NCBIfam" id="NF008163">
    <property type="entry name" value="PRK10917.1-1"/>
    <property type="match status" value="1"/>
</dbReference>
<dbReference type="Pfam" id="PF00270">
    <property type="entry name" value="DEAD"/>
    <property type="match status" value="1"/>
</dbReference>
<dbReference type="InterPro" id="IPR045562">
    <property type="entry name" value="RecG_dom3_C"/>
</dbReference>
<dbReference type="InterPro" id="IPR012340">
    <property type="entry name" value="NA-bd_OB-fold"/>
</dbReference>
<dbReference type="InterPro" id="IPR004609">
    <property type="entry name" value="ATP-dep_DNA_helicase_RecG"/>
</dbReference>
<keyword evidence="3 15" id="KW-0547">Nucleotide-binding</keyword>
<dbReference type="Gene3D" id="3.40.50.300">
    <property type="entry name" value="P-loop containing nucleotide triphosphate hydrolases"/>
    <property type="match status" value="2"/>
</dbReference>
<evidence type="ECO:0000256" key="2">
    <source>
        <dbReference type="ARBA" id="ARBA00017846"/>
    </source>
</evidence>
<dbReference type="GO" id="GO:0006310">
    <property type="term" value="P:DNA recombination"/>
    <property type="evidence" value="ECO:0007669"/>
    <property type="project" value="UniProtKB-UniRule"/>
</dbReference>
<keyword evidence="6 15" id="KW-0347">Helicase</keyword>
<evidence type="ECO:0000256" key="1">
    <source>
        <dbReference type="ARBA" id="ARBA00007504"/>
    </source>
</evidence>
<evidence type="ECO:0000256" key="15">
    <source>
        <dbReference type="RuleBase" id="RU363016"/>
    </source>
</evidence>
<keyword evidence="9 15" id="KW-0233">DNA recombination</keyword>
<keyword evidence="7 15" id="KW-0067">ATP-binding</keyword>
<dbReference type="InterPro" id="IPR014001">
    <property type="entry name" value="Helicase_ATP-bd"/>
</dbReference>
<evidence type="ECO:0000256" key="9">
    <source>
        <dbReference type="ARBA" id="ARBA00023172"/>
    </source>
</evidence>
<evidence type="ECO:0000259" key="17">
    <source>
        <dbReference type="PROSITE" id="PS51194"/>
    </source>
</evidence>
<dbReference type="InterPro" id="IPR027417">
    <property type="entry name" value="P-loop_NTPase"/>
</dbReference>
<dbReference type="GO" id="GO:0005524">
    <property type="term" value="F:ATP binding"/>
    <property type="evidence" value="ECO:0007669"/>
    <property type="project" value="UniProtKB-KW"/>
</dbReference>
<dbReference type="NCBIfam" id="NF008168">
    <property type="entry name" value="PRK10917.2-2"/>
    <property type="match status" value="1"/>
</dbReference>
<dbReference type="PROSITE" id="PS51194">
    <property type="entry name" value="HELICASE_CTER"/>
    <property type="match status" value="1"/>
</dbReference>
<dbReference type="SMART" id="SM00487">
    <property type="entry name" value="DEXDc"/>
    <property type="match status" value="1"/>
</dbReference>
<dbReference type="SUPFAM" id="SSF50249">
    <property type="entry name" value="Nucleic acid-binding proteins"/>
    <property type="match status" value="1"/>
</dbReference>
<dbReference type="AlphaFoldDB" id="A0A9X7YQ47"/>
<dbReference type="SMART" id="SM00490">
    <property type="entry name" value="HELICc"/>
    <property type="match status" value="1"/>
</dbReference>
<dbReference type="PROSITE" id="PS51192">
    <property type="entry name" value="HELICASE_ATP_BIND_1"/>
    <property type="match status" value="1"/>
</dbReference>
<dbReference type="SUPFAM" id="SSF52540">
    <property type="entry name" value="P-loop containing nucleoside triphosphate hydrolases"/>
    <property type="match status" value="2"/>
</dbReference>
<evidence type="ECO:0000256" key="5">
    <source>
        <dbReference type="ARBA" id="ARBA00022801"/>
    </source>
</evidence>
<keyword evidence="4 15" id="KW-0227">DNA damage</keyword>
<comment type="catalytic activity">
    <reaction evidence="12 15">
        <text>Couples ATP hydrolysis with the unwinding of duplex DNA by translocating in the 3'-5' direction.</text>
        <dbReference type="EC" id="5.6.2.4"/>
    </reaction>
</comment>
<protein>
    <recommendedName>
        <fullName evidence="2 15">ATP-dependent DNA helicase RecG</fullName>
        <ecNumber evidence="13 15">5.6.2.4</ecNumber>
    </recommendedName>
</protein>
<dbReference type="Pfam" id="PF00271">
    <property type="entry name" value="Helicase_C"/>
    <property type="match status" value="1"/>
</dbReference>
<evidence type="ECO:0000256" key="11">
    <source>
        <dbReference type="ARBA" id="ARBA00023235"/>
    </source>
</evidence>
<evidence type="ECO:0000313" key="19">
    <source>
        <dbReference type="Proteomes" id="UP000596074"/>
    </source>
</evidence>
<evidence type="ECO:0000256" key="14">
    <source>
        <dbReference type="ARBA" id="ARBA00048988"/>
    </source>
</evidence>
<dbReference type="Proteomes" id="UP000596074">
    <property type="component" value="Chromosome"/>
</dbReference>
<dbReference type="InterPro" id="IPR047112">
    <property type="entry name" value="RecG/Mfd"/>
</dbReference>